<gene>
    <name evidence="1" type="ORF">GUITHDRAFT_139934</name>
</gene>
<dbReference type="RefSeq" id="XP_005831056.1">
    <property type="nucleotide sequence ID" value="XM_005830999.1"/>
</dbReference>
<dbReference type="KEGG" id="gtt:GUITHDRAFT_139934"/>
<evidence type="ECO:0000313" key="2">
    <source>
        <dbReference type="EnsemblProtists" id="EKX44076"/>
    </source>
</evidence>
<protein>
    <submittedName>
        <fullName evidence="1 2">Uncharacterized protein</fullName>
    </submittedName>
</protein>
<keyword evidence="3" id="KW-1185">Reference proteome</keyword>
<dbReference type="EMBL" id="JH993006">
    <property type="protein sequence ID" value="EKX44076.1"/>
    <property type="molecule type" value="Genomic_DNA"/>
</dbReference>
<dbReference type="AlphaFoldDB" id="L1J6D1"/>
<reference evidence="3" key="2">
    <citation type="submission" date="2012-11" db="EMBL/GenBank/DDBJ databases">
        <authorList>
            <person name="Kuo A."/>
            <person name="Curtis B.A."/>
            <person name="Tanifuji G."/>
            <person name="Burki F."/>
            <person name="Gruber A."/>
            <person name="Irimia M."/>
            <person name="Maruyama S."/>
            <person name="Arias M.C."/>
            <person name="Ball S.G."/>
            <person name="Gile G.H."/>
            <person name="Hirakawa Y."/>
            <person name="Hopkins J.F."/>
            <person name="Rensing S.A."/>
            <person name="Schmutz J."/>
            <person name="Symeonidi A."/>
            <person name="Elias M."/>
            <person name="Eveleigh R.J."/>
            <person name="Herman E.K."/>
            <person name="Klute M.J."/>
            <person name="Nakayama T."/>
            <person name="Obornik M."/>
            <person name="Reyes-Prieto A."/>
            <person name="Armbrust E.V."/>
            <person name="Aves S.J."/>
            <person name="Beiko R.G."/>
            <person name="Coutinho P."/>
            <person name="Dacks J.B."/>
            <person name="Durnford D.G."/>
            <person name="Fast N.M."/>
            <person name="Green B.R."/>
            <person name="Grisdale C."/>
            <person name="Hempe F."/>
            <person name="Henrissat B."/>
            <person name="Hoppner M.P."/>
            <person name="Ishida K.-I."/>
            <person name="Kim E."/>
            <person name="Koreny L."/>
            <person name="Kroth P.G."/>
            <person name="Liu Y."/>
            <person name="Malik S.-B."/>
            <person name="Maier U.G."/>
            <person name="McRose D."/>
            <person name="Mock T."/>
            <person name="Neilson J.A."/>
            <person name="Onodera N.T."/>
            <person name="Poole A.M."/>
            <person name="Pritham E.J."/>
            <person name="Richards T.A."/>
            <person name="Rocap G."/>
            <person name="Roy S.W."/>
            <person name="Sarai C."/>
            <person name="Schaack S."/>
            <person name="Shirato S."/>
            <person name="Slamovits C.H."/>
            <person name="Spencer D.F."/>
            <person name="Suzuki S."/>
            <person name="Worden A.Z."/>
            <person name="Zauner S."/>
            <person name="Barry K."/>
            <person name="Bell C."/>
            <person name="Bharti A.K."/>
            <person name="Crow J.A."/>
            <person name="Grimwood J."/>
            <person name="Kramer R."/>
            <person name="Lindquist E."/>
            <person name="Lucas S."/>
            <person name="Salamov A."/>
            <person name="McFadden G.I."/>
            <person name="Lane C.E."/>
            <person name="Keeling P.J."/>
            <person name="Gray M.W."/>
            <person name="Grigoriev I.V."/>
            <person name="Archibald J.M."/>
        </authorList>
    </citation>
    <scope>NUCLEOTIDE SEQUENCE</scope>
    <source>
        <strain evidence="3">CCMP2712</strain>
    </source>
</reference>
<reference evidence="2" key="3">
    <citation type="submission" date="2016-03" db="UniProtKB">
        <authorList>
            <consortium name="EnsemblProtists"/>
        </authorList>
    </citation>
    <scope>IDENTIFICATION</scope>
</reference>
<proteinExistence type="predicted"/>
<dbReference type="Proteomes" id="UP000011087">
    <property type="component" value="Unassembled WGS sequence"/>
</dbReference>
<dbReference type="HOGENOM" id="CLU_859074_0_0_1"/>
<dbReference type="GeneID" id="17300830"/>
<reference evidence="1 3" key="1">
    <citation type="journal article" date="2012" name="Nature">
        <title>Algal genomes reveal evolutionary mosaicism and the fate of nucleomorphs.</title>
        <authorList>
            <consortium name="DOE Joint Genome Institute"/>
            <person name="Curtis B.A."/>
            <person name="Tanifuji G."/>
            <person name="Burki F."/>
            <person name="Gruber A."/>
            <person name="Irimia M."/>
            <person name="Maruyama S."/>
            <person name="Arias M.C."/>
            <person name="Ball S.G."/>
            <person name="Gile G.H."/>
            <person name="Hirakawa Y."/>
            <person name="Hopkins J.F."/>
            <person name="Kuo A."/>
            <person name="Rensing S.A."/>
            <person name="Schmutz J."/>
            <person name="Symeonidi A."/>
            <person name="Elias M."/>
            <person name="Eveleigh R.J."/>
            <person name="Herman E.K."/>
            <person name="Klute M.J."/>
            <person name="Nakayama T."/>
            <person name="Obornik M."/>
            <person name="Reyes-Prieto A."/>
            <person name="Armbrust E.V."/>
            <person name="Aves S.J."/>
            <person name="Beiko R.G."/>
            <person name="Coutinho P."/>
            <person name="Dacks J.B."/>
            <person name="Durnford D.G."/>
            <person name="Fast N.M."/>
            <person name="Green B.R."/>
            <person name="Grisdale C.J."/>
            <person name="Hempel F."/>
            <person name="Henrissat B."/>
            <person name="Hoppner M.P."/>
            <person name="Ishida K."/>
            <person name="Kim E."/>
            <person name="Koreny L."/>
            <person name="Kroth P.G."/>
            <person name="Liu Y."/>
            <person name="Malik S.B."/>
            <person name="Maier U.G."/>
            <person name="McRose D."/>
            <person name="Mock T."/>
            <person name="Neilson J.A."/>
            <person name="Onodera N.T."/>
            <person name="Poole A.M."/>
            <person name="Pritham E.J."/>
            <person name="Richards T.A."/>
            <person name="Rocap G."/>
            <person name="Roy S.W."/>
            <person name="Sarai C."/>
            <person name="Schaack S."/>
            <person name="Shirato S."/>
            <person name="Slamovits C.H."/>
            <person name="Spencer D.F."/>
            <person name="Suzuki S."/>
            <person name="Worden A.Z."/>
            <person name="Zauner S."/>
            <person name="Barry K."/>
            <person name="Bell C."/>
            <person name="Bharti A.K."/>
            <person name="Crow J.A."/>
            <person name="Grimwood J."/>
            <person name="Kramer R."/>
            <person name="Lindquist E."/>
            <person name="Lucas S."/>
            <person name="Salamov A."/>
            <person name="McFadden G.I."/>
            <person name="Lane C.E."/>
            <person name="Keeling P.J."/>
            <person name="Gray M.W."/>
            <person name="Grigoriev I.V."/>
            <person name="Archibald J.M."/>
        </authorList>
    </citation>
    <scope>NUCLEOTIDE SEQUENCE</scope>
    <source>
        <strain evidence="1 3">CCMP2712</strain>
    </source>
</reference>
<evidence type="ECO:0000313" key="3">
    <source>
        <dbReference type="Proteomes" id="UP000011087"/>
    </source>
</evidence>
<dbReference type="PaxDb" id="55529-EKX44076"/>
<dbReference type="EnsemblProtists" id="EKX44076">
    <property type="protein sequence ID" value="EKX44076"/>
    <property type="gene ID" value="GUITHDRAFT_139934"/>
</dbReference>
<evidence type="ECO:0000313" key="1">
    <source>
        <dbReference type="EMBL" id="EKX44076.1"/>
    </source>
</evidence>
<sequence length="324" mass="36067">MPQEGVTAFQNAHDHPLVMGWRAKKGRESNWSKTRDCIVSRLTKGMAKAAACEQIQAGSMKDFMPAIMAVHHMKREEEYLVVCVMEDEGLVAAINHRFHDASSMGLLLDGYGVNPQLVPADIMKLPPLPLPTPMVKTRRECLRISHEELKSARELTGLHTRNEVAMLLSALLVGTCMPTARIMVLHTLKPRREREAAGGDFSCLSQPLQVSSSWSISEAAKTVREHLSRLRAGSQTLVEREAAMAAAQQDKDAQSPLLIFDTWIGSGMASPAGLDVRVYEDLLDSFAFVVREYIIAYEEEEDLLLQFYGEFASLSDEVVDRILK</sequence>
<name>L1J6D1_GUITC</name>
<accession>L1J6D1</accession>
<organism evidence="1">
    <name type="scientific">Guillardia theta (strain CCMP2712)</name>
    <name type="common">Cryptophyte</name>
    <dbReference type="NCBI Taxonomy" id="905079"/>
    <lineage>
        <taxon>Eukaryota</taxon>
        <taxon>Cryptophyceae</taxon>
        <taxon>Pyrenomonadales</taxon>
        <taxon>Geminigeraceae</taxon>
        <taxon>Guillardia</taxon>
    </lineage>
</organism>